<dbReference type="RefSeq" id="XP_068361711.1">
    <property type="nucleotide sequence ID" value="XM_068502800.1"/>
</dbReference>
<reference evidence="7" key="1">
    <citation type="submission" date="2016-10" db="EMBL/GenBank/DDBJ databases">
        <authorList>
            <person name="Benchimol M."/>
            <person name="Almeida L.G."/>
            <person name="Vasconcelos A.T."/>
            <person name="Perreira-Neves A."/>
            <person name="Rosa I.A."/>
            <person name="Tasca T."/>
            <person name="Bogo M.R."/>
            <person name="de Souza W."/>
        </authorList>
    </citation>
    <scope>NUCLEOTIDE SEQUENCE [LARGE SCALE GENOMIC DNA]</scope>
    <source>
        <strain evidence="7">K</strain>
    </source>
</reference>
<dbReference type="InterPro" id="IPR016130">
    <property type="entry name" value="Tyr_Pase_AS"/>
</dbReference>
<dbReference type="InterPro" id="IPR029021">
    <property type="entry name" value="Prot-tyrosine_phosphatase-like"/>
</dbReference>
<dbReference type="PROSITE" id="PS50054">
    <property type="entry name" value="TYR_PHOSPHATASE_DUAL"/>
    <property type="match status" value="1"/>
</dbReference>
<dbReference type="PROSITE" id="PS00383">
    <property type="entry name" value="TYR_PHOSPHATASE_1"/>
    <property type="match status" value="1"/>
</dbReference>
<keyword evidence="4" id="KW-0904">Protein phosphatase</keyword>
<dbReference type="OrthoDB" id="10252009at2759"/>
<dbReference type="GO" id="GO:0005737">
    <property type="term" value="C:cytoplasm"/>
    <property type="evidence" value="ECO:0007669"/>
    <property type="project" value="TreeGrafter"/>
</dbReference>
<dbReference type="PANTHER" id="PTHR10159:SF519">
    <property type="entry name" value="DUAL SPECIFICITY PROTEIN PHOSPHATASE MPK3"/>
    <property type="match status" value="1"/>
</dbReference>
<comment type="similarity">
    <text evidence="1">Belongs to the protein-tyrosine phosphatase family. Non-receptor class dual specificity subfamily.</text>
</comment>
<dbReference type="GO" id="GO:0043409">
    <property type="term" value="P:negative regulation of MAPK cascade"/>
    <property type="evidence" value="ECO:0007669"/>
    <property type="project" value="TreeGrafter"/>
</dbReference>
<dbReference type="InterPro" id="IPR020422">
    <property type="entry name" value="TYR_PHOSPHATASE_DUAL_dom"/>
</dbReference>
<comment type="caution">
    <text evidence="7">The sequence shown here is derived from an EMBL/GenBank/DDBJ whole genome shotgun (WGS) entry which is preliminary data.</text>
</comment>
<dbReference type="PROSITE" id="PS50056">
    <property type="entry name" value="TYR_PHOSPHATASE_2"/>
    <property type="match status" value="1"/>
</dbReference>
<organism evidence="7 8">
    <name type="scientific">Tritrichomonas foetus</name>
    <dbReference type="NCBI Taxonomy" id="1144522"/>
    <lineage>
        <taxon>Eukaryota</taxon>
        <taxon>Metamonada</taxon>
        <taxon>Parabasalia</taxon>
        <taxon>Tritrichomonadida</taxon>
        <taxon>Tritrichomonadidae</taxon>
        <taxon>Tritrichomonas</taxon>
    </lineage>
</organism>
<evidence type="ECO:0000256" key="2">
    <source>
        <dbReference type="ARBA" id="ARBA00013064"/>
    </source>
</evidence>
<dbReference type="Proteomes" id="UP000179807">
    <property type="component" value="Unassembled WGS sequence"/>
</dbReference>
<dbReference type="Pfam" id="PF00782">
    <property type="entry name" value="DSPc"/>
    <property type="match status" value="1"/>
</dbReference>
<evidence type="ECO:0000259" key="5">
    <source>
        <dbReference type="PROSITE" id="PS50054"/>
    </source>
</evidence>
<dbReference type="CDD" id="cd14498">
    <property type="entry name" value="DSP"/>
    <property type="match status" value="1"/>
</dbReference>
<dbReference type="Gene3D" id="3.90.190.10">
    <property type="entry name" value="Protein tyrosine phosphatase superfamily"/>
    <property type="match status" value="1"/>
</dbReference>
<dbReference type="PANTHER" id="PTHR10159">
    <property type="entry name" value="DUAL SPECIFICITY PROTEIN PHOSPHATASE"/>
    <property type="match status" value="1"/>
</dbReference>
<dbReference type="GO" id="GO:0017017">
    <property type="term" value="F:MAP kinase tyrosine/serine/threonine phosphatase activity"/>
    <property type="evidence" value="ECO:0007669"/>
    <property type="project" value="TreeGrafter"/>
</dbReference>
<keyword evidence="8" id="KW-1185">Reference proteome</keyword>
<dbReference type="SUPFAM" id="SSF52799">
    <property type="entry name" value="(Phosphotyrosine protein) phosphatases II"/>
    <property type="match status" value="1"/>
</dbReference>
<evidence type="ECO:0000256" key="4">
    <source>
        <dbReference type="ARBA" id="ARBA00022912"/>
    </source>
</evidence>
<dbReference type="InterPro" id="IPR000387">
    <property type="entry name" value="Tyr_Pase_dom"/>
</dbReference>
<evidence type="ECO:0000313" key="8">
    <source>
        <dbReference type="Proteomes" id="UP000179807"/>
    </source>
</evidence>
<evidence type="ECO:0000259" key="6">
    <source>
        <dbReference type="PROSITE" id="PS50056"/>
    </source>
</evidence>
<dbReference type="GeneID" id="94837504"/>
<proteinExistence type="inferred from homology"/>
<keyword evidence="3" id="KW-0378">Hydrolase</keyword>
<name>A0A1J4KAX5_9EUKA</name>
<dbReference type="EC" id="3.1.3.48" evidence="2"/>
<gene>
    <name evidence="7" type="ORF">TRFO_22831</name>
</gene>
<feature type="domain" description="Tyrosine specific protein phosphatases" evidence="6">
    <location>
        <begin position="377"/>
        <end position="434"/>
    </location>
</feature>
<feature type="domain" description="Tyrosine-protein phosphatase" evidence="5">
    <location>
        <begin position="314"/>
        <end position="456"/>
    </location>
</feature>
<dbReference type="VEuPathDB" id="TrichDB:TRFO_22831"/>
<dbReference type="GO" id="GO:0008330">
    <property type="term" value="F:protein tyrosine/threonine phosphatase activity"/>
    <property type="evidence" value="ECO:0007669"/>
    <property type="project" value="TreeGrafter"/>
</dbReference>
<dbReference type="EMBL" id="MLAK01000663">
    <property type="protein sequence ID" value="OHT08575.1"/>
    <property type="molecule type" value="Genomic_DNA"/>
</dbReference>
<protein>
    <recommendedName>
        <fullName evidence="2">protein-tyrosine-phosphatase</fullName>
        <ecNumber evidence="2">3.1.3.48</ecNumber>
    </recommendedName>
</protein>
<evidence type="ECO:0000256" key="3">
    <source>
        <dbReference type="ARBA" id="ARBA00022801"/>
    </source>
</evidence>
<accession>A0A1J4KAX5</accession>
<sequence length="487" mass="54966">MGQSFSLEHNVCDEFEEAVNAIMLFRFDSNNFVPISSLDFIKSPSTFKSFPIIIVEPFDQAPNPSQRQTVKSFPAKEIDSNRAQILCENSQKITDTEIENKEKANTHNKNASSDHLNSNFNKTTRVERYSYYNVANSIHRLFKITQFQLPSYRLWILTSFSINHDENANLLNSCKRFNFSKFTSTVKISVNDIFDDIKDNNITNLSSALRPQNGNKRPNMINSLPAKILTTFQSNKPNLSNLLTINNTNNNQIASLSIDNNTTTNNTTNNNANNYNKKDGFIGLSKINTDMNETADDSSINILVSNLPSASNNTIDQVIPNLFISDERAARDQATLLKLGITHVVNINNGDSFVDKIPSLKYFSLIMDDSVFEELSVTFWNGLDFVRNAIDNGGIVLVHCRKGISRSAALCVAYIMSAQKLNFEEAYMYVKKQRSIVNINTGFSKQLKEWEIKEKVAVNSMEDSTINIEEIPKYDLTLKLPSAVSVY</sequence>
<dbReference type="AlphaFoldDB" id="A0A1J4KAX5"/>
<dbReference type="GO" id="GO:0033550">
    <property type="term" value="F:MAP kinase tyrosine phosphatase activity"/>
    <property type="evidence" value="ECO:0007669"/>
    <property type="project" value="TreeGrafter"/>
</dbReference>
<evidence type="ECO:0000313" key="7">
    <source>
        <dbReference type="EMBL" id="OHT08575.1"/>
    </source>
</evidence>
<evidence type="ECO:0000256" key="1">
    <source>
        <dbReference type="ARBA" id="ARBA00008601"/>
    </source>
</evidence>
<dbReference type="SMART" id="SM00195">
    <property type="entry name" value="DSPc"/>
    <property type="match status" value="1"/>
</dbReference>
<dbReference type="InterPro" id="IPR000340">
    <property type="entry name" value="Dual-sp_phosphatase_cat-dom"/>
</dbReference>